<name>A0ABU2XNR6_9ACTN</name>
<dbReference type="RefSeq" id="WP_311728090.1">
    <property type="nucleotide sequence ID" value="NZ_JAVRFD010000020.1"/>
</dbReference>
<protein>
    <submittedName>
        <fullName evidence="1">Uncharacterized protein</fullName>
    </submittedName>
</protein>
<sequence length="94" mass="10014">MSAQPDHSVDRKVAAIPHTINAIGEALSGEQRARFYGEVLAAEEAVVPAVMRSWWKIAMLAKAPSAEHSRANAAAGRNLVSIDDLLSRLEGAHG</sequence>
<dbReference type="Proteomes" id="UP001180754">
    <property type="component" value="Unassembled WGS sequence"/>
</dbReference>
<proteinExistence type="predicted"/>
<gene>
    <name evidence="1" type="ORF">RND15_33440</name>
</gene>
<evidence type="ECO:0000313" key="1">
    <source>
        <dbReference type="EMBL" id="MDT0547569.1"/>
    </source>
</evidence>
<reference evidence="1" key="1">
    <citation type="submission" date="2024-05" db="EMBL/GenBank/DDBJ databases">
        <title>30 novel species of actinomycetes from the DSMZ collection.</title>
        <authorList>
            <person name="Nouioui I."/>
        </authorList>
    </citation>
    <scope>NUCLEOTIDE SEQUENCE</scope>
    <source>
        <strain evidence="1">DSM 41529</strain>
    </source>
</reference>
<dbReference type="EMBL" id="JAVRFD010000020">
    <property type="protein sequence ID" value="MDT0547569.1"/>
    <property type="molecule type" value="Genomic_DNA"/>
</dbReference>
<comment type="caution">
    <text evidence="1">The sequence shown here is derived from an EMBL/GenBank/DDBJ whole genome shotgun (WGS) entry which is preliminary data.</text>
</comment>
<organism evidence="1 2">
    <name type="scientific">Streptomyces lonegramiae</name>
    <dbReference type="NCBI Taxonomy" id="3075524"/>
    <lineage>
        <taxon>Bacteria</taxon>
        <taxon>Bacillati</taxon>
        <taxon>Actinomycetota</taxon>
        <taxon>Actinomycetes</taxon>
        <taxon>Kitasatosporales</taxon>
        <taxon>Streptomycetaceae</taxon>
        <taxon>Streptomyces</taxon>
    </lineage>
</organism>
<accession>A0ABU2XNR6</accession>
<evidence type="ECO:0000313" key="2">
    <source>
        <dbReference type="Proteomes" id="UP001180754"/>
    </source>
</evidence>
<keyword evidence="2" id="KW-1185">Reference proteome</keyword>